<comment type="similarity">
    <text evidence="2">Belongs to the AMY1 family.</text>
</comment>
<protein>
    <submittedName>
        <fullName evidence="5">c-Myc-binding protein</fullName>
    </submittedName>
</protein>
<dbReference type="EMBL" id="KQ976542">
    <property type="protein sequence ID" value="KYM81082.1"/>
    <property type="molecule type" value="Genomic_DNA"/>
</dbReference>
<dbReference type="PRINTS" id="PR02028">
    <property type="entry name" value="CMYCBINDINGP"/>
</dbReference>
<reference evidence="5 6" key="1">
    <citation type="submission" date="2015-09" db="EMBL/GenBank/DDBJ databases">
        <title>Atta colombica WGS genome.</title>
        <authorList>
            <person name="Nygaard S."/>
            <person name="Hu H."/>
            <person name="Boomsma J."/>
            <person name="Zhang G."/>
        </authorList>
    </citation>
    <scope>NUCLEOTIDE SEQUENCE [LARGE SCALE GENOMIC DNA]</scope>
    <source>
        <strain evidence="5">Treedump-2</strain>
        <tissue evidence="5">Whole body</tissue>
    </source>
</reference>
<comment type="subcellular location">
    <subcellularLocation>
        <location evidence="1">Nucleus</location>
    </subcellularLocation>
</comment>
<sequence length="140" mass="15553">MPPVAAIAVLGCDSPLSEQKPLRLQVELVVPKQDSGYLASASLSLSINIESVTAKREEFRKYLERAGVMDALTKILVSLYEETEKPADALEYIRKNLGGIMDSTSEIDILKKELEEAKAKIIELQSKLAKYEQKDEVQAE</sequence>
<feature type="coiled-coil region" evidence="4">
    <location>
        <begin position="100"/>
        <end position="134"/>
    </location>
</feature>
<evidence type="ECO:0000256" key="1">
    <source>
        <dbReference type="ARBA" id="ARBA00004123"/>
    </source>
</evidence>
<dbReference type="InterPro" id="IPR026060">
    <property type="entry name" value="AMY1"/>
</dbReference>
<accession>A0A195BA23</accession>
<dbReference type="STRING" id="520822.A0A195BA23"/>
<dbReference type="Gene3D" id="6.10.250.1060">
    <property type="match status" value="1"/>
</dbReference>
<proteinExistence type="inferred from homology"/>
<gene>
    <name evidence="5" type="ORF">ALC53_08423</name>
</gene>
<evidence type="ECO:0000256" key="4">
    <source>
        <dbReference type="SAM" id="Coils"/>
    </source>
</evidence>
<dbReference type="GO" id="GO:0003713">
    <property type="term" value="F:transcription coactivator activity"/>
    <property type="evidence" value="ECO:0007669"/>
    <property type="project" value="InterPro"/>
</dbReference>
<dbReference type="Proteomes" id="UP000078540">
    <property type="component" value="Unassembled WGS sequence"/>
</dbReference>
<keyword evidence="3" id="KW-0539">Nucleus</keyword>
<dbReference type="PANTHER" id="PTHR13168">
    <property type="entry name" value="ASSOCIATE OF C-MYC AMY-1"/>
    <property type="match status" value="1"/>
</dbReference>
<keyword evidence="4" id="KW-0175">Coiled coil</keyword>
<keyword evidence="6" id="KW-1185">Reference proteome</keyword>
<dbReference type="AlphaFoldDB" id="A0A195BA23"/>
<evidence type="ECO:0000313" key="5">
    <source>
        <dbReference type="EMBL" id="KYM81082.1"/>
    </source>
</evidence>
<name>A0A195BA23_9HYME</name>
<evidence type="ECO:0000256" key="2">
    <source>
        <dbReference type="ARBA" id="ARBA00009389"/>
    </source>
</evidence>
<evidence type="ECO:0000313" key="6">
    <source>
        <dbReference type="Proteomes" id="UP000078540"/>
    </source>
</evidence>
<dbReference type="PANTHER" id="PTHR13168:SF0">
    <property type="entry name" value="C-MYC-BINDING PROTEIN"/>
    <property type="match status" value="1"/>
</dbReference>
<dbReference type="GO" id="GO:0005634">
    <property type="term" value="C:nucleus"/>
    <property type="evidence" value="ECO:0007669"/>
    <property type="project" value="UniProtKB-SubCell"/>
</dbReference>
<evidence type="ECO:0000256" key="3">
    <source>
        <dbReference type="ARBA" id="ARBA00023242"/>
    </source>
</evidence>
<organism evidence="5 6">
    <name type="scientific">Atta colombica</name>
    <dbReference type="NCBI Taxonomy" id="520822"/>
    <lineage>
        <taxon>Eukaryota</taxon>
        <taxon>Metazoa</taxon>
        <taxon>Ecdysozoa</taxon>
        <taxon>Arthropoda</taxon>
        <taxon>Hexapoda</taxon>
        <taxon>Insecta</taxon>
        <taxon>Pterygota</taxon>
        <taxon>Neoptera</taxon>
        <taxon>Endopterygota</taxon>
        <taxon>Hymenoptera</taxon>
        <taxon>Apocrita</taxon>
        <taxon>Aculeata</taxon>
        <taxon>Formicoidea</taxon>
        <taxon>Formicidae</taxon>
        <taxon>Myrmicinae</taxon>
        <taxon>Atta</taxon>
    </lineage>
</organism>